<organism evidence="2">
    <name type="scientific">marine sediment metagenome</name>
    <dbReference type="NCBI Taxonomy" id="412755"/>
    <lineage>
        <taxon>unclassified sequences</taxon>
        <taxon>metagenomes</taxon>
        <taxon>ecological metagenomes</taxon>
    </lineage>
</organism>
<comment type="caution">
    <text evidence="2">The sequence shown here is derived from an EMBL/GenBank/DDBJ whole genome shotgun (WGS) entry which is preliminary data.</text>
</comment>
<reference evidence="2" key="1">
    <citation type="journal article" date="2015" name="Nature">
        <title>Complex archaea that bridge the gap between prokaryotes and eukaryotes.</title>
        <authorList>
            <person name="Spang A."/>
            <person name="Saw J.H."/>
            <person name="Jorgensen S.L."/>
            <person name="Zaremba-Niedzwiedzka K."/>
            <person name="Martijn J."/>
            <person name="Lind A.E."/>
            <person name="van Eijk R."/>
            <person name="Schleper C."/>
            <person name="Guy L."/>
            <person name="Ettema T.J."/>
        </authorList>
    </citation>
    <scope>NUCLEOTIDE SEQUENCE</scope>
</reference>
<gene>
    <name evidence="2" type="ORF">LCGC14_0557810</name>
</gene>
<sequence>MKDLPKADERKIVTALQQAVKYANAGSTPDDAIVKAAGEAELPMQAVQRICEAFNTSKTLAHFKKTAGADRADSFPIADTVKVLTALWPPVPETPVKAAAAGLHSDYVRFEEHEEFMKVAEAVKLPPLVDKVPEPYEPDPGVMAQQAIDERNHLLTLQKEARATYRDMFGRMMAAVDKAADHWRQATTPPEDFALVEKRAYAVFGESSRPLIEWLVKAGNLADRRVAVKRAAVDDLGKQQMAWPEGEPYDAIADAVFFAKQAYHIAKESAIIADSITEHAIGRIDHLPPIFVEQAIEHWLPKDAKKDMPGFTEQTGRPEKVKNIYRALKREHPGMPAEMKARIASRRGSKSQETRKEGPPYSGPLTASKKVAALNELFIS</sequence>
<name>A0A0F9UW57_9ZZZZ</name>
<feature type="region of interest" description="Disordered" evidence="1">
    <location>
        <begin position="335"/>
        <end position="366"/>
    </location>
</feature>
<evidence type="ECO:0000256" key="1">
    <source>
        <dbReference type="SAM" id="MobiDB-lite"/>
    </source>
</evidence>
<accession>A0A0F9UW57</accession>
<dbReference type="EMBL" id="LAZR01000785">
    <property type="protein sequence ID" value="KKN57848.1"/>
    <property type="molecule type" value="Genomic_DNA"/>
</dbReference>
<protein>
    <submittedName>
        <fullName evidence="2">Uncharacterized protein</fullName>
    </submittedName>
</protein>
<dbReference type="AlphaFoldDB" id="A0A0F9UW57"/>
<evidence type="ECO:0000313" key="2">
    <source>
        <dbReference type="EMBL" id="KKN57848.1"/>
    </source>
</evidence>
<proteinExistence type="predicted"/>